<dbReference type="OrthoDB" id="264195at2"/>
<evidence type="ECO:0000313" key="1">
    <source>
        <dbReference type="EMBL" id="SHN05782.1"/>
    </source>
</evidence>
<gene>
    <name evidence="1" type="ORF">SAMN02746066_04648</name>
</gene>
<reference evidence="1 2" key="1">
    <citation type="submission" date="2016-11" db="EMBL/GenBank/DDBJ databases">
        <authorList>
            <person name="Jaros S."/>
            <person name="Januszkiewicz K."/>
            <person name="Wedrychowicz H."/>
        </authorList>
    </citation>
    <scope>NUCLEOTIDE SEQUENCE [LARGE SCALE GENOMIC DNA]</scope>
    <source>
        <strain evidence="1 2">DSM 15930</strain>
    </source>
</reference>
<dbReference type="PANTHER" id="PTHR32011">
    <property type="entry name" value="OS08G0472400 PROTEIN"/>
    <property type="match status" value="1"/>
</dbReference>
<dbReference type="EMBL" id="FRCP01000039">
    <property type="protein sequence ID" value="SHN05782.1"/>
    <property type="molecule type" value="Genomic_DNA"/>
</dbReference>
<dbReference type="PANTHER" id="PTHR32011:SF2">
    <property type="entry name" value="OS08G0472400 PROTEIN"/>
    <property type="match status" value="1"/>
</dbReference>
<proteinExistence type="predicted"/>
<evidence type="ECO:0008006" key="3">
    <source>
        <dbReference type="Google" id="ProtNLM"/>
    </source>
</evidence>
<dbReference type="Proteomes" id="UP000184038">
    <property type="component" value="Unassembled WGS sequence"/>
</dbReference>
<accession>A0A1M7NPA3</accession>
<evidence type="ECO:0000313" key="2">
    <source>
        <dbReference type="Proteomes" id="UP000184038"/>
    </source>
</evidence>
<name>A0A1M7NPA3_9FIRM</name>
<dbReference type="AlphaFoldDB" id="A0A1M7NPA3"/>
<keyword evidence="2" id="KW-1185">Reference proteome</keyword>
<protein>
    <recommendedName>
        <fullName evidence="3">SMI1 / KNR4 family (SUKH-1)</fullName>
    </recommendedName>
</protein>
<dbReference type="STRING" id="1120996.SAMN02746066_04648"/>
<sequence>MYKETIDLLKEKEVEFEDGLTVDEVTQIEKIYEIVFPMSLRDFLMTALPVSKGFYNWRNREQGNVEYIKNMINQPIKYIMDMPEEVYWCDDWGQEPNNEEHFKNEVKKRIKIAPKLVPIFSHRYMPINYSENPPIISVHGVDIIYFGENLGDYFNVEFGEKDQNTISFENIESIPFWTDIM</sequence>
<organism evidence="1 2">
    <name type="scientific">Anaerosporobacter mobilis DSM 15930</name>
    <dbReference type="NCBI Taxonomy" id="1120996"/>
    <lineage>
        <taxon>Bacteria</taxon>
        <taxon>Bacillati</taxon>
        <taxon>Bacillota</taxon>
        <taxon>Clostridia</taxon>
        <taxon>Lachnospirales</taxon>
        <taxon>Lachnospiraceae</taxon>
        <taxon>Anaerosporobacter</taxon>
    </lineage>
</organism>
<dbReference type="RefSeq" id="WP_073291988.1">
    <property type="nucleotide sequence ID" value="NZ_FRCP01000039.1"/>
</dbReference>